<dbReference type="AlphaFoldDB" id="T0JMA9"/>
<comment type="caution">
    <text evidence="3">The sequence shown here is derived from an EMBL/GenBank/DDBJ whole genome shotgun (WGS) entry which is preliminary data.</text>
</comment>
<keyword evidence="2" id="KW-0732">Signal</keyword>
<gene>
    <name evidence="3" type="ORF">M947_07010</name>
</gene>
<evidence type="ECO:0000313" key="4">
    <source>
        <dbReference type="Proteomes" id="UP000015520"/>
    </source>
</evidence>
<feature type="chain" id="PRO_5004565338" description="SurA N-terminal domain-containing protein" evidence="2">
    <location>
        <begin position="17"/>
        <end position="227"/>
    </location>
</feature>
<evidence type="ECO:0000256" key="2">
    <source>
        <dbReference type="SAM" id="SignalP"/>
    </source>
</evidence>
<feature type="coiled-coil region" evidence="1">
    <location>
        <begin position="167"/>
        <end position="216"/>
    </location>
</feature>
<accession>T0JMA9</accession>
<dbReference type="RefSeq" id="WP_021287664.1">
    <property type="nucleotide sequence ID" value="NZ_AUPZ01000009.1"/>
</dbReference>
<dbReference type="EMBL" id="AUPZ01000009">
    <property type="protein sequence ID" value="EQB39221.1"/>
    <property type="molecule type" value="Genomic_DNA"/>
</dbReference>
<sequence length="227" mass="26851">MVKRLILLLLATFLSANPKIYSALGDVIYNNVEIIESLKKISEFKEQEAQIDEYVKSVYAAKEMGFSIEEGTQEIDKKKYLKTIRELSKINDMFFRLAQNMYKESIEQENTLLWSKLINSGLIDTQKHKDEVLEFYFEHSKDIDEEGVIQKFLDQEKKLKTKSTKKNDDLLMKKEAQEEKIKRIREKDKLKQEAIQKALEEELKKKKTQIRSNQVKGDRLKFRVSYI</sequence>
<feature type="signal peptide" evidence="2">
    <location>
        <begin position="1"/>
        <end position="16"/>
    </location>
</feature>
<keyword evidence="4" id="KW-1185">Reference proteome</keyword>
<evidence type="ECO:0008006" key="5">
    <source>
        <dbReference type="Google" id="ProtNLM"/>
    </source>
</evidence>
<name>T0JMA9_9BACT</name>
<protein>
    <recommendedName>
        <fullName evidence="5">SurA N-terminal domain-containing protein</fullName>
    </recommendedName>
</protein>
<proteinExistence type="predicted"/>
<organism evidence="3 4">
    <name type="scientific">Sulfurimonas hongkongensis</name>
    <dbReference type="NCBI Taxonomy" id="1172190"/>
    <lineage>
        <taxon>Bacteria</taxon>
        <taxon>Pseudomonadati</taxon>
        <taxon>Campylobacterota</taxon>
        <taxon>Epsilonproteobacteria</taxon>
        <taxon>Campylobacterales</taxon>
        <taxon>Sulfurimonadaceae</taxon>
        <taxon>Sulfurimonas</taxon>
    </lineage>
</organism>
<evidence type="ECO:0000256" key="1">
    <source>
        <dbReference type="SAM" id="Coils"/>
    </source>
</evidence>
<dbReference type="OrthoDB" id="5334822at2"/>
<evidence type="ECO:0000313" key="3">
    <source>
        <dbReference type="EMBL" id="EQB39221.1"/>
    </source>
</evidence>
<keyword evidence="1" id="KW-0175">Coiled coil</keyword>
<dbReference type="PATRIC" id="fig|1172190.3.peg.1361"/>
<dbReference type="Proteomes" id="UP000015520">
    <property type="component" value="Unassembled WGS sequence"/>
</dbReference>
<reference evidence="3 4" key="1">
    <citation type="submission" date="2013-07" db="EMBL/GenBank/DDBJ databases">
        <title>Sulfurimonas hongkongensis AST-10 Genome Sequencing.</title>
        <authorList>
            <person name="Cai L."/>
            <person name="Zhang T."/>
        </authorList>
    </citation>
    <scope>NUCLEOTIDE SEQUENCE [LARGE SCALE GENOMIC DNA]</scope>
    <source>
        <strain evidence="3 4">AST-10</strain>
    </source>
</reference>